<dbReference type="Proteomes" id="UP001212821">
    <property type="component" value="Chromosome"/>
</dbReference>
<proteinExistence type="predicted"/>
<evidence type="ECO:0000313" key="2">
    <source>
        <dbReference type="EMBL" id="WBP91327.1"/>
    </source>
</evidence>
<dbReference type="EMBL" id="CP115450">
    <property type="protein sequence ID" value="WBP91327.1"/>
    <property type="molecule type" value="Genomic_DNA"/>
</dbReference>
<name>A0ABY7QFD0_9ACTN</name>
<reference evidence="3" key="1">
    <citation type="submission" date="2022-12" db="EMBL/GenBank/DDBJ databases">
        <authorList>
            <person name="Mo P."/>
        </authorList>
    </citation>
    <scope>NUCLEOTIDE SEQUENCE [LARGE SCALE GENOMIC DNA]</scope>
    <source>
        <strain evidence="3">HUAS 3-15</strain>
    </source>
</reference>
<feature type="compositionally biased region" description="Low complexity" evidence="1">
    <location>
        <begin position="1"/>
        <end position="12"/>
    </location>
</feature>
<evidence type="ECO:0000256" key="1">
    <source>
        <dbReference type="SAM" id="MobiDB-lite"/>
    </source>
</evidence>
<gene>
    <name evidence="2" type="ORF">O1G21_39225</name>
</gene>
<evidence type="ECO:0008006" key="4">
    <source>
        <dbReference type="Google" id="ProtNLM"/>
    </source>
</evidence>
<evidence type="ECO:0000313" key="3">
    <source>
        <dbReference type="Proteomes" id="UP001212821"/>
    </source>
</evidence>
<accession>A0ABY7QFD0</accession>
<protein>
    <recommendedName>
        <fullName evidence="4">Transposase</fullName>
    </recommendedName>
</protein>
<feature type="region of interest" description="Disordered" evidence="1">
    <location>
        <begin position="1"/>
        <end position="25"/>
    </location>
</feature>
<sequence length="42" mass="4368">MAAAATVVAAHAPARRGPRRGKLTERQTALVEALRAVERAGS</sequence>
<keyword evidence="3" id="KW-1185">Reference proteome</keyword>
<dbReference type="RefSeq" id="WP_270150600.1">
    <property type="nucleotide sequence ID" value="NZ_CP115450.1"/>
</dbReference>
<organism evidence="2 3">
    <name type="scientific">Kitasatospora cathayae</name>
    <dbReference type="NCBI Taxonomy" id="3004092"/>
    <lineage>
        <taxon>Bacteria</taxon>
        <taxon>Bacillati</taxon>
        <taxon>Actinomycetota</taxon>
        <taxon>Actinomycetes</taxon>
        <taxon>Kitasatosporales</taxon>
        <taxon>Streptomycetaceae</taxon>
        <taxon>Kitasatospora</taxon>
    </lineage>
</organism>